<dbReference type="Pfam" id="PF00768">
    <property type="entry name" value="Peptidase_S11"/>
    <property type="match status" value="1"/>
</dbReference>
<keyword evidence="7 16" id="KW-0732">Signal</keyword>
<keyword evidence="8" id="KW-0378">Hydrolase</keyword>
<keyword evidence="11" id="KW-0961">Cell wall biogenesis/degradation</keyword>
<dbReference type="EC" id="3.4.16.4" evidence="4"/>
<evidence type="ECO:0000256" key="9">
    <source>
        <dbReference type="ARBA" id="ARBA00022960"/>
    </source>
</evidence>
<feature type="signal peptide" evidence="16">
    <location>
        <begin position="1"/>
        <end position="27"/>
    </location>
</feature>
<keyword evidence="9" id="KW-0133">Cell shape</keyword>
<reference evidence="19" key="1">
    <citation type="submission" date="2020-08" db="EMBL/GenBank/DDBJ databases">
        <title>Genome public.</title>
        <authorList>
            <person name="Liu C."/>
            <person name="Sun Q."/>
        </authorList>
    </citation>
    <scope>NUCLEOTIDE SEQUENCE</scope>
    <source>
        <strain evidence="19">BX1005</strain>
    </source>
</reference>
<dbReference type="InterPro" id="IPR001967">
    <property type="entry name" value="Peptidase_S11_N"/>
</dbReference>
<comment type="caution">
    <text evidence="19">The sequence shown here is derived from an EMBL/GenBank/DDBJ whole genome shotgun (WGS) entry which is preliminary data.</text>
</comment>
<dbReference type="InterPro" id="IPR012907">
    <property type="entry name" value="Peptidase_S11_C"/>
</dbReference>
<evidence type="ECO:0000256" key="14">
    <source>
        <dbReference type="PIRSR" id="PIRSR618044-2"/>
    </source>
</evidence>
<protein>
    <recommendedName>
        <fullName evidence="4">serine-type D-Ala-D-Ala carboxypeptidase</fullName>
        <ecNumber evidence="4">3.4.16.4</ecNumber>
    </recommendedName>
</protein>
<feature type="chain" id="PRO_5036826344" description="serine-type D-Ala-D-Ala carboxypeptidase" evidence="16">
    <location>
        <begin position="28"/>
        <end position="427"/>
    </location>
</feature>
<feature type="domain" description="Peptidase S11 D-Ala-D-Ala carboxypeptidase A C-terminal" evidence="18">
    <location>
        <begin position="355"/>
        <end position="403"/>
    </location>
</feature>
<evidence type="ECO:0000313" key="20">
    <source>
        <dbReference type="Proteomes" id="UP000606720"/>
    </source>
</evidence>
<dbReference type="AlphaFoldDB" id="A0A923LMK0"/>
<evidence type="ECO:0000256" key="8">
    <source>
        <dbReference type="ARBA" id="ARBA00022801"/>
    </source>
</evidence>
<keyword evidence="6" id="KW-0645">Protease</keyword>
<dbReference type="GO" id="GO:0009252">
    <property type="term" value="P:peptidoglycan biosynthetic process"/>
    <property type="evidence" value="ECO:0007669"/>
    <property type="project" value="UniProtKB-KW"/>
</dbReference>
<feature type="active site" evidence="13">
    <location>
        <position position="127"/>
    </location>
</feature>
<evidence type="ECO:0000256" key="3">
    <source>
        <dbReference type="ARBA" id="ARBA00007164"/>
    </source>
</evidence>
<dbReference type="Gene3D" id="2.60.410.10">
    <property type="entry name" value="D-Ala-D-Ala carboxypeptidase, C-terminal domain"/>
    <property type="match status" value="1"/>
</dbReference>
<gene>
    <name evidence="19" type="ORF">H8S17_05340</name>
</gene>
<evidence type="ECO:0000259" key="17">
    <source>
        <dbReference type="Pfam" id="PF00768"/>
    </source>
</evidence>
<accession>A0A923LMK0</accession>
<name>A0A923LMK0_9FIRM</name>
<evidence type="ECO:0000256" key="4">
    <source>
        <dbReference type="ARBA" id="ARBA00012448"/>
    </source>
</evidence>
<sequence>MWNKMMKRIFACILWIAVCLCTFFESAAVCYAQENGTTEVKKLYARSAVLMDADSGRVLFEKNGDDILPMASTTKIMTCILALEHGDLADIVEVSEYAASMPDVQLNIRMGETYYLKDLLYSMMLESHNDSAVAIAEHIGGSVEAFAEMMNQKAAEIGCKNTCFITPNGLDAQVSIQNAEGKNTTHIHSTTAKDLASIMSYCIKKSPRKDVFLEITRTPSYSFSDIKNTRSFSCNNHNAFLQMMEGALTGKTGFTGKAGYCYVGALERDGKTFVAALLACGWPNHKTYKWSDMRELMDYGLSNYHKADLSAEPLDDAWCAKIPVVNAKTDHLFEDAAAEVCLEDAKEVHSLLLKNDEKISVTCTVKKVLEAPIEENTVVGSVLYSIDGDVIWERKIRTKESFEEKNYIWYLKRICDTYLDINLKNSL</sequence>
<dbReference type="InterPro" id="IPR018044">
    <property type="entry name" value="Peptidase_S11"/>
</dbReference>
<comment type="function">
    <text evidence="1">Removes C-terminal D-alanyl residues from sugar-peptide cell wall precursors.</text>
</comment>
<evidence type="ECO:0000256" key="16">
    <source>
        <dbReference type="SAM" id="SignalP"/>
    </source>
</evidence>
<dbReference type="Proteomes" id="UP000606720">
    <property type="component" value="Unassembled WGS sequence"/>
</dbReference>
<dbReference type="Gene3D" id="3.40.710.10">
    <property type="entry name" value="DD-peptidase/beta-lactamase superfamily"/>
    <property type="match status" value="1"/>
</dbReference>
<dbReference type="EMBL" id="JACOPH010000003">
    <property type="protein sequence ID" value="MBC5713639.1"/>
    <property type="molecule type" value="Genomic_DNA"/>
</dbReference>
<evidence type="ECO:0000256" key="1">
    <source>
        <dbReference type="ARBA" id="ARBA00003217"/>
    </source>
</evidence>
<dbReference type="InterPro" id="IPR012338">
    <property type="entry name" value="Beta-lactam/transpept-like"/>
</dbReference>
<dbReference type="GO" id="GO:0008360">
    <property type="term" value="P:regulation of cell shape"/>
    <property type="evidence" value="ECO:0007669"/>
    <property type="project" value="UniProtKB-KW"/>
</dbReference>
<proteinExistence type="inferred from homology"/>
<evidence type="ECO:0000256" key="6">
    <source>
        <dbReference type="ARBA" id="ARBA00022670"/>
    </source>
</evidence>
<keyword evidence="10" id="KW-0573">Peptidoglycan synthesis</keyword>
<comment type="catalytic activity">
    <reaction evidence="12">
        <text>Preferential cleavage: (Ac)2-L-Lys-D-Ala-|-D-Ala. Also transpeptidation of peptidyl-alanyl moieties that are N-acyl substituents of D-alanine.</text>
        <dbReference type="EC" id="3.4.16.4"/>
    </reaction>
</comment>
<feature type="domain" description="Peptidase S11 D-alanyl-D-alanine carboxypeptidase A N-terminal" evidence="17">
    <location>
        <begin position="38"/>
        <end position="276"/>
    </location>
</feature>
<evidence type="ECO:0000256" key="15">
    <source>
        <dbReference type="RuleBase" id="RU004016"/>
    </source>
</evidence>
<comment type="pathway">
    <text evidence="2">Cell wall biogenesis; peptidoglycan biosynthesis.</text>
</comment>
<dbReference type="Pfam" id="PF07943">
    <property type="entry name" value="PBP5_C"/>
    <property type="match status" value="1"/>
</dbReference>
<comment type="similarity">
    <text evidence="3 15">Belongs to the peptidase S11 family.</text>
</comment>
<feature type="binding site" evidence="14">
    <location>
        <position position="251"/>
    </location>
    <ligand>
        <name>substrate</name>
    </ligand>
</feature>
<dbReference type="SUPFAM" id="SSF69189">
    <property type="entry name" value="Penicillin-binding protein associated domain"/>
    <property type="match status" value="1"/>
</dbReference>
<dbReference type="SUPFAM" id="SSF56601">
    <property type="entry name" value="beta-lactamase/transpeptidase-like"/>
    <property type="match status" value="1"/>
</dbReference>
<dbReference type="InterPro" id="IPR037167">
    <property type="entry name" value="Peptidase_S11_C_sf"/>
</dbReference>
<evidence type="ECO:0000256" key="7">
    <source>
        <dbReference type="ARBA" id="ARBA00022729"/>
    </source>
</evidence>
<feature type="active site" description="Proton acceptor" evidence="13">
    <location>
        <position position="75"/>
    </location>
</feature>
<feature type="active site" description="Acyl-ester intermediate" evidence="13">
    <location>
        <position position="72"/>
    </location>
</feature>
<dbReference type="GO" id="GO:0009002">
    <property type="term" value="F:serine-type D-Ala-D-Ala carboxypeptidase activity"/>
    <property type="evidence" value="ECO:0007669"/>
    <property type="project" value="UniProtKB-EC"/>
</dbReference>
<evidence type="ECO:0000256" key="12">
    <source>
        <dbReference type="ARBA" id="ARBA00034000"/>
    </source>
</evidence>
<evidence type="ECO:0000256" key="10">
    <source>
        <dbReference type="ARBA" id="ARBA00022984"/>
    </source>
</evidence>
<organism evidence="19 20">
    <name type="scientific">Roseburia zhanii</name>
    <dbReference type="NCBI Taxonomy" id="2763064"/>
    <lineage>
        <taxon>Bacteria</taxon>
        <taxon>Bacillati</taxon>
        <taxon>Bacillota</taxon>
        <taxon>Clostridia</taxon>
        <taxon>Lachnospirales</taxon>
        <taxon>Lachnospiraceae</taxon>
        <taxon>Roseburia</taxon>
    </lineage>
</organism>
<evidence type="ECO:0000256" key="2">
    <source>
        <dbReference type="ARBA" id="ARBA00004752"/>
    </source>
</evidence>
<evidence type="ECO:0000256" key="13">
    <source>
        <dbReference type="PIRSR" id="PIRSR618044-1"/>
    </source>
</evidence>
<keyword evidence="5 19" id="KW-0121">Carboxypeptidase</keyword>
<dbReference type="GO" id="GO:0071555">
    <property type="term" value="P:cell wall organization"/>
    <property type="evidence" value="ECO:0007669"/>
    <property type="project" value="UniProtKB-KW"/>
</dbReference>
<keyword evidence="20" id="KW-1185">Reference proteome</keyword>
<evidence type="ECO:0000256" key="11">
    <source>
        <dbReference type="ARBA" id="ARBA00023316"/>
    </source>
</evidence>
<dbReference type="GO" id="GO:0006508">
    <property type="term" value="P:proteolysis"/>
    <property type="evidence" value="ECO:0007669"/>
    <property type="project" value="UniProtKB-KW"/>
</dbReference>
<evidence type="ECO:0000259" key="18">
    <source>
        <dbReference type="Pfam" id="PF07943"/>
    </source>
</evidence>
<dbReference type="PANTHER" id="PTHR21581">
    <property type="entry name" value="D-ALANYL-D-ALANINE CARBOXYPEPTIDASE"/>
    <property type="match status" value="1"/>
</dbReference>
<dbReference type="PANTHER" id="PTHR21581:SF33">
    <property type="entry name" value="D-ALANYL-D-ALANINE CARBOXYPEPTIDASE DACB"/>
    <property type="match status" value="1"/>
</dbReference>
<evidence type="ECO:0000256" key="5">
    <source>
        <dbReference type="ARBA" id="ARBA00022645"/>
    </source>
</evidence>
<evidence type="ECO:0000313" key="19">
    <source>
        <dbReference type="EMBL" id="MBC5713639.1"/>
    </source>
</evidence>
<dbReference type="InterPro" id="IPR015956">
    <property type="entry name" value="Peniciliin-bd_prot_C_sf"/>
</dbReference>
<dbReference type="PRINTS" id="PR00725">
    <property type="entry name" value="DADACBPTASE1"/>
</dbReference>